<evidence type="ECO:0000313" key="1">
    <source>
        <dbReference type="EMBL" id="BBF84932.1"/>
    </source>
</evidence>
<dbReference type="EMBL" id="AP018823">
    <property type="protein sequence ID" value="BBF84932.1"/>
    <property type="molecule type" value="Genomic_DNA"/>
</dbReference>
<dbReference type="AlphaFoldDB" id="A0A3G9GFQ2"/>
<sequence>MPNNLHDLAAIVQELFQRNDLVFDEYLNHGLMFFVSGKIKALRSDLLSRTDITKWDGEGMHWFYTDKNNDWSLYLRSVPHGVLCLANIISLQQKYLEQFVPSEIQLAERQTAEVELQHEFRQRNASNISDDALHSIGGPYYSDGERVWIRAGDERHFLALNDFDLQSFCHIVDRFAADRSGLRFAPTAIGDSVSGNDSLIVGGDPETFIAVRNSWYIDSQQAYYVDPRGWLTMTKIDSQSFELIGGPYARDAKGLIYAGVRKRNIATPESVVSLGYLYARMGPHLLYEGKIITNTGAINVATARAVWDDVLIDDGGHYLLGRRYRKPVPGLDPESIQFLTYAFAVDKQNVYARTQKIVHCESADRPSVRADDNLHNAIRDKNGLIYINSAGLVERRD</sequence>
<evidence type="ECO:0000313" key="2">
    <source>
        <dbReference type="Proteomes" id="UP000198290"/>
    </source>
</evidence>
<dbReference type="RefSeq" id="WP_089084727.1">
    <property type="nucleotide sequence ID" value="NZ_AP018823.1"/>
</dbReference>
<proteinExistence type="predicted"/>
<keyword evidence="2" id="KW-1185">Reference proteome</keyword>
<reference evidence="2" key="1">
    <citation type="journal article" date="2017" name="Biotechnol. Biofuels">
        <title>Evaluation of environmental bacterial communities as a factor affecting the growth of duckweed Lemna minor.</title>
        <authorList>
            <person name="Ishizawa H."/>
            <person name="Kuroda M."/>
            <person name="Morikawa M."/>
            <person name="Ike M."/>
        </authorList>
    </citation>
    <scope>NUCLEOTIDE SEQUENCE [LARGE SCALE GENOMIC DNA]</scope>
    <source>
        <strain evidence="2">H3</strain>
    </source>
</reference>
<gene>
    <name evidence="1" type="ORF">DLM_1308</name>
</gene>
<organism evidence="1 2">
    <name type="scientific">Aquitalea magnusonii</name>
    <dbReference type="NCBI Taxonomy" id="332411"/>
    <lineage>
        <taxon>Bacteria</taxon>
        <taxon>Pseudomonadati</taxon>
        <taxon>Pseudomonadota</taxon>
        <taxon>Betaproteobacteria</taxon>
        <taxon>Neisseriales</taxon>
        <taxon>Chromobacteriaceae</taxon>
        <taxon>Aquitalea</taxon>
    </lineage>
</organism>
<reference evidence="1 2" key="2">
    <citation type="journal article" date="2017" name="Genome Announc.">
        <title>Draft genome sequence of Aquitalea magnusonii strain H3, a plant growth-promoting bacterium of duckweed Lemna minor.</title>
        <authorList>
            <person name="Ishizawa H."/>
            <person name="Kuroda M."/>
            <person name="Ike M."/>
        </authorList>
    </citation>
    <scope>NUCLEOTIDE SEQUENCE [LARGE SCALE GENOMIC DNA]</scope>
    <source>
        <strain evidence="1 2">H3</strain>
    </source>
</reference>
<dbReference type="Proteomes" id="UP000198290">
    <property type="component" value="Chromosome"/>
</dbReference>
<name>A0A3G9GFQ2_9NEIS</name>
<dbReference type="OrthoDB" id="9024065at2"/>
<accession>A0A3G9GFQ2</accession>
<reference evidence="2" key="3">
    <citation type="journal article" date="2017" name="Plant Physiol. Biochem.">
        <title>Differential oxidative and antioxidative response of duckweed Lemna minor toward plant growth promoting/inhibiting bacteria.</title>
        <authorList>
            <person name="Ishizawa H."/>
            <person name="Kuroda M."/>
            <person name="Morikawa M."/>
            <person name="Ike M."/>
        </authorList>
    </citation>
    <scope>NUCLEOTIDE SEQUENCE [LARGE SCALE GENOMIC DNA]</scope>
    <source>
        <strain evidence="2">H3</strain>
    </source>
</reference>
<protein>
    <submittedName>
        <fullName evidence="1">Uncharacterized protein</fullName>
    </submittedName>
</protein>
<dbReference type="KEGG" id="amah:DLM_1308"/>